<gene>
    <name evidence="1" type="ORF">LKD45_14775</name>
</gene>
<accession>A0AAE3DNJ0</accession>
<sequence length="65" mass="7453">MKQGKIGMSFRYVPGKFLIIGRFLEKIASALLPFLTMLVSARFIDLVLNQRMEEAIRDACLTGFW</sequence>
<dbReference type="Proteomes" id="UP001199355">
    <property type="component" value="Unassembled WGS sequence"/>
</dbReference>
<keyword evidence="2" id="KW-1185">Reference proteome</keyword>
<name>A0AAE3DNJ0_9FIRM</name>
<protein>
    <submittedName>
        <fullName evidence="1">Uncharacterized protein</fullName>
    </submittedName>
</protein>
<dbReference type="EMBL" id="JAJEQF010000052">
    <property type="protein sequence ID" value="MCC2168934.1"/>
    <property type="molecule type" value="Genomic_DNA"/>
</dbReference>
<comment type="caution">
    <text evidence="1">The sequence shown here is derived from an EMBL/GenBank/DDBJ whole genome shotgun (WGS) entry which is preliminary data.</text>
</comment>
<reference evidence="1 2" key="1">
    <citation type="submission" date="2021-10" db="EMBL/GenBank/DDBJ databases">
        <title>Anaerobic single-cell dispensing facilitates the cultivation of human gut bacteria.</title>
        <authorList>
            <person name="Afrizal A."/>
        </authorList>
    </citation>
    <scope>NUCLEOTIDE SEQUENCE [LARGE SCALE GENOMIC DNA]</scope>
    <source>
        <strain evidence="1 2">CLA-AA-H244</strain>
    </source>
</reference>
<evidence type="ECO:0000313" key="2">
    <source>
        <dbReference type="Proteomes" id="UP001199355"/>
    </source>
</evidence>
<dbReference type="RefSeq" id="WP_308728995.1">
    <property type="nucleotide sequence ID" value="NZ_JAJEQF010000052.1"/>
</dbReference>
<dbReference type="AlphaFoldDB" id="A0AAE3DNJ0"/>
<proteinExistence type="predicted"/>
<evidence type="ECO:0000313" key="1">
    <source>
        <dbReference type="EMBL" id="MCC2168934.1"/>
    </source>
</evidence>
<organism evidence="1 2">
    <name type="scientific">Gallintestinimicrobium propionicum</name>
    <dbReference type="NCBI Taxonomy" id="2981770"/>
    <lineage>
        <taxon>Bacteria</taxon>
        <taxon>Bacillati</taxon>
        <taxon>Bacillota</taxon>
        <taxon>Clostridia</taxon>
        <taxon>Lachnospirales</taxon>
        <taxon>Lachnospiraceae</taxon>
        <taxon>Gallintestinimicrobium</taxon>
    </lineage>
</organism>